<dbReference type="AlphaFoldDB" id="A1ALI0"/>
<dbReference type="STRING" id="338966.Ppro_0569"/>
<name>A1ALI0_PELPD</name>
<sequence length="72" mass="8021">MVGTSPPGDCHGPLSHRKMEVVRCQVDDYSKVVIESFDPIHKARLRTEALPQECERAFELERRLAGAESVAA</sequence>
<protein>
    <submittedName>
        <fullName evidence="1">Uncharacterized protein</fullName>
    </submittedName>
</protein>
<dbReference type="Proteomes" id="UP000006732">
    <property type="component" value="Chromosome"/>
</dbReference>
<reference evidence="1 2" key="1">
    <citation type="submission" date="2006-10" db="EMBL/GenBank/DDBJ databases">
        <title>Complete sequence of chromosome of Pelobacter propionicus DSM 2379.</title>
        <authorList>
            <consortium name="US DOE Joint Genome Institute"/>
            <person name="Copeland A."/>
            <person name="Lucas S."/>
            <person name="Lapidus A."/>
            <person name="Barry K."/>
            <person name="Detter J.C."/>
            <person name="Glavina del Rio T."/>
            <person name="Hammon N."/>
            <person name="Israni S."/>
            <person name="Dalin E."/>
            <person name="Tice H."/>
            <person name="Pitluck S."/>
            <person name="Saunders E."/>
            <person name="Brettin T."/>
            <person name="Bruce D."/>
            <person name="Han C."/>
            <person name="Tapia R."/>
            <person name="Schmutz J."/>
            <person name="Larimer F."/>
            <person name="Land M."/>
            <person name="Hauser L."/>
            <person name="Kyrpides N."/>
            <person name="Kim E."/>
            <person name="Lovley D."/>
            <person name="Richardson P."/>
        </authorList>
    </citation>
    <scope>NUCLEOTIDE SEQUENCE [LARGE SCALE GENOMIC DNA]</scope>
    <source>
        <strain evidence="2">DSM 2379 / NBRC 103807 / OttBd1</strain>
    </source>
</reference>
<evidence type="ECO:0000313" key="2">
    <source>
        <dbReference type="Proteomes" id="UP000006732"/>
    </source>
</evidence>
<proteinExistence type="predicted"/>
<gene>
    <name evidence="1" type="ordered locus">Ppro_0569</name>
</gene>
<organism evidence="1 2">
    <name type="scientific">Pelobacter propionicus (strain DSM 2379 / NBRC 103807 / OttBd1)</name>
    <dbReference type="NCBI Taxonomy" id="338966"/>
    <lineage>
        <taxon>Bacteria</taxon>
        <taxon>Pseudomonadati</taxon>
        <taxon>Thermodesulfobacteriota</taxon>
        <taxon>Desulfuromonadia</taxon>
        <taxon>Desulfuromonadales</taxon>
        <taxon>Desulfuromonadaceae</taxon>
        <taxon>Pelobacter</taxon>
    </lineage>
</organism>
<dbReference type="eggNOG" id="COG0655">
    <property type="taxonomic scope" value="Bacteria"/>
</dbReference>
<dbReference type="EMBL" id="CP000482">
    <property type="protein sequence ID" value="ABK98200.1"/>
    <property type="molecule type" value="Genomic_DNA"/>
</dbReference>
<accession>A1ALI0</accession>
<dbReference type="HOGENOM" id="CLU_2718749_0_0_7"/>
<keyword evidence="2" id="KW-1185">Reference proteome</keyword>
<evidence type="ECO:0000313" key="1">
    <source>
        <dbReference type="EMBL" id="ABK98200.1"/>
    </source>
</evidence>
<dbReference type="RefSeq" id="WP_011734513.1">
    <property type="nucleotide sequence ID" value="NC_008609.1"/>
</dbReference>
<dbReference type="KEGG" id="ppd:Ppro_0569"/>